<dbReference type="Pfam" id="PF03803">
    <property type="entry name" value="Scramblase"/>
    <property type="match status" value="1"/>
</dbReference>
<dbReference type="InterPro" id="IPR005552">
    <property type="entry name" value="Scramblase"/>
</dbReference>
<dbReference type="Gene3D" id="2.40.160.200">
    <property type="entry name" value="LURP1-related"/>
    <property type="match status" value="1"/>
</dbReference>
<protein>
    <recommendedName>
        <fullName evidence="2">Phospholipid scramblase</fullName>
    </recommendedName>
</protein>
<dbReference type="InterPro" id="IPR038595">
    <property type="entry name" value="LOR_sf"/>
</dbReference>
<keyword evidence="2" id="KW-0449">Lipoprotein</keyword>
<dbReference type="PANTHER" id="PTHR23248:SF64">
    <property type="entry name" value="PHOSPHOLIPID SCRAMBLASE"/>
    <property type="match status" value="1"/>
</dbReference>
<evidence type="ECO:0000313" key="4">
    <source>
        <dbReference type="WBParaSite" id="nRc.2.0.1.t45916-RA"/>
    </source>
</evidence>
<keyword evidence="3" id="KW-1185">Reference proteome</keyword>
<dbReference type="GO" id="GO:0005886">
    <property type="term" value="C:plasma membrane"/>
    <property type="evidence" value="ECO:0007669"/>
    <property type="project" value="TreeGrafter"/>
</dbReference>
<organism evidence="3 4">
    <name type="scientific">Romanomermis culicivorax</name>
    <name type="common">Nematode worm</name>
    <dbReference type="NCBI Taxonomy" id="13658"/>
    <lineage>
        <taxon>Eukaryota</taxon>
        <taxon>Metazoa</taxon>
        <taxon>Ecdysozoa</taxon>
        <taxon>Nematoda</taxon>
        <taxon>Enoplea</taxon>
        <taxon>Dorylaimia</taxon>
        <taxon>Mermithida</taxon>
        <taxon>Mermithoidea</taxon>
        <taxon>Mermithidae</taxon>
        <taxon>Romanomermis</taxon>
    </lineage>
</organism>
<dbReference type="Proteomes" id="UP000887565">
    <property type="component" value="Unplaced"/>
</dbReference>
<dbReference type="AlphaFoldDB" id="A0A915L846"/>
<comment type="function">
    <text evidence="2">May mediate accelerated ATP-independent bidirectional transbilayer migration of phospholipids upon binding calcium ions that results in a loss of phospholipid asymmetry in the plasma membrane.</text>
</comment>
<name>A0A915L846_ROMCU</name>
<dbReference type="GO" id="GO:0017128">
    <property type="term" value="F:phospholipid scramblase activity"/>
    <property type="evidence" value="ECO:0007669"/>
    <property type="project" value="InterPro"/>
</dbReference>
<comment type="similarity">
    <text evidence="1 2">Belongs to the phospholipid scramblase family.</text>
</comment>
<accession>A0A915L846</accession>
<evidence type="ECO:0000256" key="1">
    <source>
        <dbReference type="ARBA" id="ARBA00005350"/>
    </source>
</evidence>
<evidence type="ECO:0000256" key="2">
    <source>
        <dbReference type="RuleBase" id="RU363116"/>
    </source>
</evidence>
<reference evidence="4" key="1">
    <citation type="submission" date="2022-11" db="UniProtKB">
        <authorList>
            <consortium name="WormBaseParasite"/>
        </authorList>
    </citation>
    <scope>IDENTIFICATION</scope>
</reference>
<sequence>MHPGQAVSMERPINPMMPPMGQMSPMGMPYGGQMAPMGVAPYGIMGGPYGGQPIMQQPGSAMMMGGGLMVMDVNTLLAPLIGADKVVVRQNVEMAEVFTGIETSNRYMIYNGAGQILYYAYEDTDFATMQYCGTRRRFRIHVMDAFRRRIIVVSADVLCCTRDVMVEVPAGRIAAQIHQECAICKPSFYIRDAAQGYLFKDPTIVSPVAAVCGTFGDANFNVYSSDQSTIVGQISKKWGGLFREMFTDADIFGVSFPPDMDPTWKAVLIGATFVIDFAFYESDPECAEK</sequence>
<dbReference type="SUPFAM" id="SSF54518">
    <property type="entry name" value="Tubby C-terminal domain-like"/>
    <property type="match status" value="1"/>
</dbReference>
<evidence type="ECO:0000313" key="3">
    <source>
        <dbReference type="Proteomes" id="UP000887565"/>
    </source>
</evidence>
<dbReference type="InterPro" id="IPR025659">
    <property type="entry name" value="Tubby-like_C"/>
</dbReference>
<proteinExistence type="inferred from homology"/>
<keyword evidence="2" id="KW-0106">Calcium</keyword>
<dbReference type="OMA" id="DAMFFEH"/>
<comment type="cofactor">
    <cofactor evidence="2">
        <name>Ca(2+)</name>
        <dbReference type="ChEBI" id="CHEBI:29108"/>
    </cofactor>
</comment>
<dbReference type="WBParaSite" id="nRc.2.0.1.t45916-RA">
    <property type="protein sequence ID" value="nRc.2.0.1.t45916-RA"/>
    <property type="gene ID" value="nRc.2.0.1.g45916"/>
</dbReference>
<dbReference type="PANTHER" id="PTHR23248">
    <property type="entry name" value="PHOSPHOLIPID SCRAMBLASE-RELATED"/>
    <property type="match status" value="1"/>
</dbReference>
<keyword evidence="2" id="KW-0564">Palmitate</keyword>